<dbReference type="EMBL" id="JAQLGM010000105">
    <property type="protein sequence ID" value="MDB2002942.1"/>
    <property type="molecule type" value="Genomic_DNA"/>
</dbReference>
<reference evidence="8" key="2">
    <citation type="submission" date="2023-01" db="EMBL/GenBank/DDBJ databases">
        <title>Human gut microbiome strain richness.</title>
        <authorList>
            <person name="Chen-Liaw A."/>
        </authorList>
    </citation>
    <scope>NUCLEOTIDE SEQUENCE</scope>
    <source>
        <strain evidence="8">B1_m1001713B170214d0_201011</strain>
    </source>
</reference>
<feature type="transmembrane region" description="Helical" evidence="6">
    <location>
        <begin position="53"/>
        <end position="74"/>
    </location>
</feature>
<accession>A0AAW6B156</accession>
<dbReference type="GO" id="GO:0005886">
    <property type="term" value="C:plasma membrane"/>
    <property type="evidence" value="ECO:0007669"/>
    <property type="project" value="UniProtKB-SubCell"/>
</dbReference>
<evidence type="ECO:0000256" key="1">
    <source>
        <dbReference type="ARBA" id="ARBA00004651"/>
    </source>
</evidence>
<feature type="transmembrane region" description="Helical" evidence="6">
    <location>
        <begin position="166"/>
        <end position="199"/>
    </location>
</feature>
<reference evidence="7" key="1">
    <citation type="journal article" date="2022" name="Cell Host Microbe">
        <title>Colonization of the live biotherapeutic product VE303 and modulation of the microbiota and metabolites in healthy volunteers.</title>
        <authorList>
            <person name="Dsouza M."/>
            <person name="Menon R."/>
            <person name="Crossette E."/>
            <person name="Bhattarai S.K."/>
            <person name="Schneider J."/>
            <person name="Kim Y.G."/>
            <person name="Reddy S."/>
            <person name="Caballero S."/>
            <person name="Felix C."/>
            <person name="Cornacchione L."/>
            <person name="Hendrickson J."/>
            <person name="Watson A.R."/>
            <person name="Minot S.S."/>
            <person name="Greenfield N."/>
            <person name="Schopf L."/>
            <person name="Szabady R."/>
            <person name="Patarroyo J."/>
            <person name="Smith W."/>
            <person name="Harrison P."/>
            <person name="Kuijper E.J."/>
            <person name="Kelly C.P."/>
            <person name="Olle B."/>
            <person name="Bobilev D."/>
            <person name="Silber J.L."/>
            <person name="Bucci V."/>
            <person name="Roberts B."/>
            <person name="Faith J."/>
            <person name="Norman J.M."/>
        </authorList>
    </citation>
    <scope>NUCLEOTIDE SEQUENCE</scope>
    <source>
        <strain evidence="7">VE303-04</strain>
    </source>
</reference>
<organism evidence="7 9">
    <name type="scientific">Clostridium symbiosum</name>
    <name type="common">Bacteroides symbiosus</name>
    <dbReference type="NCBI Taxonomy" id="1512"/>
    <lineage>
        <taxon>Bacteria</taxon>
        <taxon>Bacillati</taxon>
        <taxon>Bacillota</taxon>
        <taxon>Clostridia</taxon>
        <taxon>Lachnospirales</taxon>
        <taxon>Lachnospiraceae</taxon>
        <taxon>Otoolea</taxon>
    </lineage>
</organism>
<keyword evidence="5 6" id="KW-0472">Membrane</keyword>
<dbReference type="SUPFAM" id="SSF103473">
    <property type="entry name" value="MFS general substrate transporter"/>
    <property type="match status" value="1"/>
</dbReference>
<sequence>MFFINKQNRINKKTLKGLNAFLILWGTQAFSSLGSSMTNFALIIWSYERQGSALTTALLAVCSYAPYVLLSIFAGALSDRWDKKKTMLVCDTLAALMTLIVWSLLKGGRLEIWHLYLINAVNGMANSVQQPASEVAVSLLTPKEQYQRIGGLKAFSNSLVTILTPMIATAVLAFAGMDAVILFDFMSFGTAFLSLAFFIRIPKAEKEKGENRESFLKSAGEGLHFLQENRGILGLILFLSAVNLIASVYEAALPAMLLSRAGGGKTALGALNTFTGFASLVGSIFASALPAPKNRVRVICNSLMFSMCTENFFLAFGRSMPVWCFGAVLGWLMIPLMNANLDVLLRIHIPVEMQGRVYSVRNSLQFFTIPVGYLLGGALVDRVFEPFMSLQGPDSVFTALFGTGKGSGAAMLYAILGAAGVLTCLYFRKNRHIRELAKKSV</sequence>
<feature type="transmembrane region" description="Helical" evidence="6">
    <location>
        <begin position="320"/>
        <end position="341"/>
    </location>
</feature>
<feature type="transmembrane region" description="Helical" evidence="6">
    <location>
        <begin position="21"/>
        <end position="47"/>
    </location>
</feature>
<dbReference type="PANTHER" id="PTHR23513:SF11">
    <property type="entry name" value="STAPHYLOFERRIN A TRANSPORTER"/>
    <property type="match status" value="1"/>
</dbReference>
<keyword evidence="3 6" id="KW-0812">Transmembrane</keyword>
<evidence type="ECO:0000256" key="5">
    <source>
        <dbReference type="ARBA" id="ARBA00023136"/>
    </source>
</evidence>
<dbReference type="CDD" id="cd06173">
    <property type="entry name" value="MFS_MefA_like"/>
    <property type="match status" value="1"/>
</dbReference>
<evidence type="ECO:0000313" key="7">
    <source>
        <dbReference type="EMBL" id="MCK0085432.1"/>
    </source>
</evidence>
<comment type="caution">
    <text evidence="7">The sequence shown here is derived from an EMBL/GenBank/DDBJ whole genome shotgun (WGS) entry which is preliminary data.</text>
</comment>
<proteinExistence type="predicted"/>
<evidence type="ECO:0000313" key="9">
    <source>
        <dbReference type="Proteomes" id="UP001203136"/>
    </source>
</evidence>
<dbReference type="Proteomes" id="UP001203136">
    <property type="component" value="Unassembled WGS sequence"/>
</dbReference>
<dbReference type="Pfam" id="PF07690">
    <property type="entry name" value="MFS_1"/>
    <property type="match status" value="1"/>
</dbReference>
<dbReference type="EMBL" id="JAINVB010000001">
    <property type="protein sequence ID" value="MCK0085432.1"/>
    <property type="molecule type" value="Genomic_DNA"/>
</dbReference>
<dbReference type="GO" id="GO:0022857">
    <property type="term" value="F:transmembrane transporter activity"/>
    <property type="evidence" value="ECO:0007669"/>
    <property type="project" value="InterPro"/>
</dbReference>
<feature type="transmembrane region" description="Helical" evidence="6">
    <location>
        <begin position="232"/>
        <end position="249"/>
    </location>
</feature>
<dbReference type="PANTHER" id="PTHR23513">
    <property type="entry name" value="INTEGRAL MEMBRANE EFFLUX PROTEIN-RELATED"/>
    <property type="match status" value="1"/>
</dbReference>
<dbReference type="AlphaFoldDB" id="A0AAW6B156"/>
<name>A0AAW6B156_CLOSY</name>
<evidence type="ECO:0000256" key="4">
    <source>
        <dbReference type="ARBA" id="ARBA00022989"/>
    </source>
</evidence>
<dbReference type="RefSeq" id="WP_024739252.1">
    <property type="nucleotide sequence ID" value="NZ_CACRUA010000001.1"/>
</dbReference>
<evidence type="ECO:0000313" key="8">
    <source>
        <dbReference type="EMBL" id="MDB2002942.1"/>
    </source>
</evidence>
<protein>
    <submittedName>
        <fullName evidence="7">MFS transporter</fullName>
    </submittedName>
</protein>
<dbReference type="InterPro" id="IPR036259">
    <property type="entry name" value="MFS_trans_sf"/>
</dbReference>
<comment type="subcellular location">
    <subcellularLocation>
        <location evidence="1">Cell membrane</location>
        <topology evidence="1">Multi-pass membrane protein</topology>
    </subcellularLocation>
</comment>
<feature type="transmembrane region" description="Helical" evidence="6">
    <location>
        <begin position="410"/>
        <end position="428"/>
    </location>
</feature>
<dbReference type="InterPro" id="IPR011701">
    <property type="entry name" value="MFS"/>
</dbReference>
<dbReference type="GeneID" id="57971198"/>
<dbReference type="Gene3D" id="1.20.1250.20">
    <property type="entry name" value="MFS general substrate transporter like domains"/>
    <property type="match status" value="1"/>
</dbReference>
<dbReference type="Proteomes" id="UP001300871">
    <property type="component" value="Unassembled WGS sequence"/>
</dbReference>
<evidence type="ECO:0000256" key="3">
    <source>
        <dbReference type="ARBA" id="ARBA00022692"/>
    </source>
</evidence>
<gene>
    <name evidence="7" type="ORF">K5I21_06020</name>
    <name evidence="8" type="ORF">PM006_22295</name>
</gene>
<keyword evidence="2" id="KW-1003">Cell membrane</keyword>
<feature type="transmembrane region" description="Helical" evidence="6">
    <location>
        <begin position="269"/>
        <end position="289"/>
    </location>
</feature>
<keyword evidence="4 6" id="KW-1133">Transmembrane helix</keyword>
<evidence type="ECO:0000256" key="2">
    <source>
        <dbReference type="ARBA" id="ARBA00022475"/>
    </source>
</evidence>
<evidence type="ECO:0000256" key="6">
    <source>
        <dbReference type="SAM" id="Phobius"/>
    </source>
</evidence>